<proteinExistence type="predicted"/>
<evidence type="ECO:0000313" key="2">
    <source>
        <dbReference type="EMBL" id="KAF8389744.1"/>
    </source>
</evidence>
<dbReference type="InterPro" id="IPR008011">
    <property type="entry name" value="Complex1_LYR_dom"/>
</dbReference>
<keyword evidence="3" id="KW-1185">Reference proteome</keyword>
<dbReference type="PANTHER" id="PTHR47158">
    <property type="entry name" value="OS08G0239000 PROTEIN"/>
    <property type="match status" value="1"/>
</dbReference>
<sequence>MASALSEPSRAAILSLFRSLLRTARQFSDYNIREYSKRRTIDGFRQNRELSDLSLVSSAFSDGKSQLEVARRQVWYHMALLDVNHFQVVEFRA</sequence>
<dbReference type="AlphaFoldDB" id="A0A834YIP3"/>
<feature type="domain" description="Complex 1 LYR protein" evidence="1">
    <location>
        <begin position="12"/>
        <end position="69"/>
    </location>
</feature>
<name>A0A834YIP3_TETSI</name>
<dbReference type="CDD" id="cd20264">
    <property type="entry name" value="Complex1_LYR_LYRM4"/>
    <property type="match status" value="1"/>
</dbReference>
<accession>A0A834YIP3</accession>
<dbReference type="Proteomes" id="UP000655225">
    <property type="component" value="Unassembled WGS sequence"/>
</dbReference>
<organism evidence="2 3">
    <name type="scientific">Tetracentron sinense</name>
    <name type="common">Spur-leaf</name>
    <dbReference type="NCBI Taxonomy" id="13715"/>
    <lineage>
        <taxon>Eukaryota</taxon>
        <taxon>Viridiplantae</taxon>
        <taxon>Streptophyta</taxon>
        <taxon>Embryophyta</taxon>
        <taxon>Tracheophyta</taxon>
        <taxon>Spermatophyta</taxon>
        <taxon>Magnoliopsida</taxon>
        <taxon>Trochodendrales</taxon>
        <taxon>Trochodendraceae</taxon>
        <taxon>Tetracentron</taxon>
    </lineage>
</organism>
<gene>
    <name evidence="2" type="ORF">HHK36_024263</name>
</gene>
<protein>
    <recommendedName>
        <fullName evidence="1">Complex 1 LYR protein domain-containing protein</fullName>
    </recommendedName>
</protein>
<comment type="caution">
    <text evidence="2">The sequence shown here is derived from an EMBL/GenBank/DDBJ whole genome shotgun (WGS) entry which is preliminary data.</text>
</comment>
<dbReference type="EMBL" id="JABCRI010000018">
    <property type="protein sequence ID" value="KAF8389744.1"/>
    <property type="molecule type" value="Genomic_DNA"/>
</dbReference>
<dbReference type="OrthoDB" id="275715at2759"/>
<dbReference type="InterPro" id="IPR045297">
    <property type="entry name" value="Complex1_LYR_LYRM4"/>
</dbReference>
<dbReference type="Pfam" id="PF05347">
    <property type="entry name" value="Complex1_LYR"/>
    <property type="match status" value="1"/>
</dbReference>
<evidence type="ECO:0000259" key="1">
    <source>
        <dbReference type="Pfam" id="PF05347"/>
    </source>
</evidence>
<reference evidence="2 3" key="1">
    <citation type="submission" date="2020-04" db="EMBL/GenBank/DDBJ databases">
        <title>Plant Genome Project.</title>
        <authorList>
            <person name="Zhang R.-G."/>
        </authorList>
    </citation>
    <scope>NUCLEOTIDE SEQUENCE [LARGE SCALE GENOMIC DNA]</scope>
    <source>
        <strain evidence="2">YNK0</strain>
        <tissue evidence="2">Leaf</tissue>
    </source>
</reference>
<dbReference type="GO" id="GO:0016226">
    <property type="term" value="P:iron-sulfur cluster assembly"/>
    <property type="evidence" value="ECO:0007669"/>
    <property type="project" value="InterPro"/>
</dbReference>
<evidence type="ECO:0000313" key="3">
    <source>
        <dbReference type="Proteomes" id="UP000655225"/>
    </source>
</evidence>
<dbReference type="OMA" id="DAFCENR"/>
<dbReference type="PANTHER" id="PTHR47158:SF1">
    <property type="entry name" value="OS08G0239000 PROTEIN"/>
    <property type="match status" value="1"/>
</dbReference>